<sequence length="88" mass="9664">MPTSRGRRTPTPGREKRRFCAGFLLNWGFEEDGRGHDLGGGGSSRPHEEAVHGSKSRRGKARWCCAGGHRELQPSHLHAQACLRACEG</sequence>
<name>A0A8R7PN19_TRIUA</name>
<evidence type="ECO:0000256" key="1">
    <source>
        <dbReference type="SAM" id="MobiDB-lite"/>
    </source>
</evidence>
<reference evidence="3" key="1">
    <citation type="journal article" date="2013" name="Nature">
        <title>Draft genome of the wheat A-genome progenitor Triticum urartu.</title>
        <authorList>
            <person name="Ling H.Q."/>
            <person name="Zhao S."/>
            <person name="Liu D."/>
            <person name="Wang J."/>
            <person name="Sun H."/>
            <person name="Zhang C."/>
            <person name="Fan H."/>
            <person name="Li D."/>
            <person name="Dong L."/>
            <person name="Tao Y."/>
            <person name="Gao C."/>
            <person name="Wu H."/>
            <person name="Li Y."/>
            <person name="Cui Y."/>
            <person name="Guo X."/>
            <person name="Zheng S."/>
            <person name="Wang B."/>
            <person name="Yu K."/>
            <person name="Liang Q."/>
            <person name="Yang W."/>
            <person name="Lou X."/>
            <person name="Chen J."/>
            <person name="Feng M."/>
            <person name="Jian J."/>
            <person name="Zhang X."/>
            <person name="Luo G."/>
            <person name="Jiang Y."/>
            <person name="Liu J."/>
            <person name="Wang Z."/>
            <person name="Sha Y."/>
            <person name="Zhang B."/>
            <person name="Wu H."/>
            <person name="Tang D."/>
            <person name="Shen Q."/>
            <person name="Xue P."/>
            <person name="Zou S."/>
            <person name="Wang X."/>
            <person name="Liu X."/>
            <person name="Wang F."/>
            <person name="Yang Y."/>
            <person name="An X."/>
            <person name="Dong Z."/>
            <person name="Zhang K."/>
            <person name="Zhang X."/>
            <person name="Luo M.C."/>
            <person name="Dvorak J."/>
            <person name="Tong Y."/>
            <person name="Wang J."/>
            <person name="Yang H."/>
            <person name="Li Z."/>
            <person name="Wang D."/>
            <person name="Zhang A."/>
            <person name="Wang J."/>
        </authorList>
    </citation>
    <scope>NUCLEOTIDE SEQUENCE</scope>
    <source>
        <strain evidence="3">cv. G1812</strain>
    </source>
</reference>
<dbReference type="AlphaFoldDB" id="A0A8R7PN19"/>
<proteinExistence type="predicted"/>
<dbReference type="Gramene" id="TuG1812G0300000239.01.T01">
    <property type="protein sequence ID" value="TuG1812G0300000239.01.T01"/>
    <property type="gene ID" value="TuG1812G0300000239.01"/>
</dbReference>
<organism evidence="2 3">
    <name type="scientific">Triticum urartu</name>
    <name type="common">Red wild einkorn</name>
    <name type="synonym">Crithodium urartu</name>
    <dbReference type="NCBI Taxonomy" id="4572"/>
    <lineage>
        <taxon>Eukaryota</taxon>
        <taxon>Viridiplantae</taxon>
        <taxon>Streptophyta</taxon>
        <taxon>Embryophyta</taxon>
        <taxon>Tracheophyta</taxon>
        <taxon>Spermatophyta</taxon>
        <taxon>Magnoliopsida</taxon>
        <taxon>Liliopsida</taxon>
        <taxon>Poales</taxon>
        <taxon>Poaceae</taxon>
        <taxon>BOP clade</taxon>
        <taxon>Pooideae</taxon>
        <taxon>Triticodae</taxon>
        <taxon>Triticeae</taxon>
        <taxon>Triticinae</taxon>
        <taxon>Triticum</taxon>
    </lineage>
</organism>
<feature type="region of interest" description="Disordered" evidence="1">
    <location>
        <begin position="30"/>
        <end position="57"/>
    </location>
</feature>
<dbReference type="EnsemblPlants" id="TuG1812G0300000239.01.T01">
    <property type="protein sequence ID" value="TuG1812G0300000239.01.T01"/>
    <property type="gene ID" value="TuG1812G0300000239.01"/>
</dbReference>
<dbReference type="Proteomes" id="UP000015106">
    <property type="component" value="Chromosome 3"/>
</dbReference>
<reference evidence="2" key="3">
    <citation type="submission" date="2022-06" db="UniProtKB">
        <authorList>
            <consortium name="EnsemblPlants"/>
        </authorList>
    </citation>
    <scope>IDENTIFICATION</scope>
</reference>
<protein>
    <submittedName>
        <fullName evidence="2">Uncharacterized protein</fullName>
    </submittedName>
</protein>
<reference evidence="2" key="2">
    <citation type="submission" date="2018-03" db="EMBL/GenBank/DDBJ databases">
        <title>The Triticum urartu genome reveals the dynamic nature of wheat genome evolution.</title>
        <authorList>
            <person name="Ling H."/>
            <person name="Ma B."/>
            <person name="Shi X."/>
            <person name="Liu H."/>
            <person name="Dong L."/>
            <person name="Sun H."/>
            <person name="Cao Y."/>
            <person name="Gao Q."/>
            <person name="Zheng S."/>
            <person name="Li Y."/>
            <person name="Yu Y."/>
            <person name="Du H."/>
            <person name="Qi M."/>
            <person name="Li Y."/>
            <person name="Yu H."/>
            <person name="Cui Y."/>
            <person name="Wang N."/>
            <person name="Chen C."/>
            <person name="Wu H."/>
            <person name="Zhao Y."/>
            <person name="Zhang J."/>
            <person name="Li Y."/>
            <person name="Zhou W."/>
            <person name="Zhang B."/>
            <person name="Hu W."/>
            <person name="Eijk M."/>
            <person name="Tang J."/>
            <person name="Witsenboer H."/>
            <person name="Zhao S."/>
            <person name="Li Z."/>
            <person name="Zhang A."/>
            <person name="Wang D."/>
            <person name="Liang C."/>
        </authorList>
    </citation>
    <scope>NUCLEOTIDE SEQUENCE [LARGE SCALE GENOMIC DNA]</scope>
    <source>
        <strain evidence="2">cv. G1812</strain>
    </source>
</reference>
<keyword evidence="3" id="KW-1185">Reference proteome</keyword>
<accession>A0A8R7PN19</accession>
<evidence type="ECO:0000313" key="3">
    <source>
        <dbReference type="Proteomes" id="UP000015106"/>
    </source>
</evidence>
<evidence type="ECO:0000313" key="2">
    <source>
        <dbReference type="EnsemblPlants" id="TuG1812G0300000239.01.T01"/>
    </source>
</evidence>